<gene>
    <name evidence="1" type="ORF">LIER_35390</name>
</gene>
<dbReference type="AlphaFoldDB" id="A0AAV3NRC4"/>
<evidence type="ECO:0000313" key="1">
    <source>
        <dbReference type="EMBL" id="GAA0141422.1"/>
    </source>
</evidence>
<evidence type="ECO:0000313" key="2">
    <source>
        <dbReference type="Proteomes" id="UP001454036"/>
    </source>
</evidence>
<proteinExistence type="predicted"/>
<accession>A0AAV3NRC4</accession>
<keyword evidence="2" id="KW-1185">Reference proteome</keyword>
<dbReference type="Proteomes" id="UP001454036">
    <property type="component" value="Unassembled WGS sequence"/>
</dbReference>
<organism evidence="1 2">
    <name type="scientific">Lithospermum erythrorhizon</name>
    <name type="common">Purple gromwell</name>
    <name type="synonym">Lithospermum officinale var. erythrorhizon</name>
    <dbReference type="NCBI Taxonomy" id="34254"/>
    <lineage>
        <taxon>Eukaryota</taxon>
        <taxon>Viridiplantae</taxon>
        <taxon>Streptophyta</taxon>
        <taxon>Embryophyta</taxon>
        <taxon>Tracheophyta</taxon>
        <taxon>Spermatophyta</taxon>
        <taxon>Magnoliopsida</taxon>
        <taxon>eudicotyledons</taxon>
        <taxon>Gunneridae</taxon>
        <taxon>Pentapetalae</taxon>
        <taxon>asterids</taxon>
        <taxon>lamiids</taxon>
        <taxon>Boraginales</taxon>
        <taxon>Boraginaceae</taxon>
        <taxon>Boraginoideae</taxon>
        <taxon>Lithospermeae</taxon>
        <taxon>Lithospermum</taxon>
    </lineage>
</organism>
<protein>
    <submittedName>
        <fullName evidence="1">Uncharacterized protein</fullName>
    </submittedName>
</protein>
<comment type="caution">
    <text evidence="1">The sequence shown here is derived from an EMBL/GenBank/DDBJ whole genome shotgun (WGS) entry which is preliminary data.</text>
</comment>
<dbReference type="EMBL" id="BAABME010015484">
    <property type="protein sequence ID" value="GAA0141422.1"/>
    <property type="molecule type" value="Genomic_DNA"/>
</dbReference>
<sequence>MEARGGVEWFGTLFPPMKHEKAKRNAISQAKFLQEKKENTYLKHKLRGKYNEKSGIVYEQCSNDHKPRKKNAR</sequence>
<name>A0AAV3NRC4_LITER</name>
<reference evidence="1 2" key="1">
    <citation type="submission" date="2024-01" db="EMBL/GenBank/DDBJ databases">
        <title>The complete chloroplast genome sequence of Lithospermum erythrorhizon: insights into the phylogenetic relationship among Boraginaceae species and the maternal lineages of purple gromwells.</title>
        <authorList>
            <person name="Okada T."/>
            <person name="Watanabe K."/>
        </authorList>
    </citation>
    <scope>NUCLEOTIDE SEQUENCE [LARGE SCALE GENOMIC DNA]</scope>
</reference>